<dbReference type="EMBL" id="FXUL01000009">
    <property type="protein sequence ID" value="SMP63543.1"/>
    <property type="molecule type" value="Genomic_DNA"/>
</dbReference>
<evidence type="ECO:0000256" key="2">
    <source>
        <dbReference type="ARBA" id="ARBA00022475"/>
    </source>
</evidence>
<evidence type="ECO:0000256" key="1">
    <source>
        <dbReference type="ARBA" id="ARBA00004236"/>
    </source>
</evidence>
<dbReference type="Gene3D" id="1.10.760.10">
    <property type="entry name" value="Cytochrome c-like domain"/>
    <property type="match status" value="2"/>
</dbReference>
<evidence type="ECO:0000256" key="3">
    <source>
        <dbReference type="ARBA" id="ARBA00022617"/>
    </source>
</evidence>
<sequence length="445" mass="46882">MPHWLRNSLLALAALAVAGLALSWRPSIDAAAPPGRQAFAPGLIEQGARLAAVGNCVSCHTASPSSPFAGGRPMETPFGTVYSTNITPDAATGIGAWPEAAFARALREGVARDGSHLYPAFPYDHYTRLTDRDIHALYAYVMTREPVTAPGRANRLVFPLNFRPLLAGWKLLFLDRTPWTPVAGHDDSWNRGAYLSDALGHCSACHSPRNALGAEDRKRYLDGGDAEGWHATALNASSPSPLPWTVDKLAVYLRTGIAPGHAIAGGPMQEVVAGLAHADDADVRAIASYIHATLGADTPERQARAEKSSRMAQQPLAASAAAGTVPGAPADPAPATQMAQMALGAQVYAGACARCHDAGREIGSAGALPMPLAIANHVPDARNLLRIVRDGVHPGPNAPGRWMPAFGDTLTDEQLTALAAWLRRQAAGAPPWPDLADTVRKTRTP</sequence>
<dbReference type="Proteomes" id="UP001158049">
    <property type="component" value="Unassembled WGS sequence"/>
</dbReference>
<dbReference type="PROSITE" id="PS51007">
    <property type="entry name" value="CYTC"/>
    <property type="match status" value="3"/>
</dbReference>
<keyword evidence="2" id="KW-1003">Cell membrane</keyword>
<accession>A0ABY1Q904</accession>
<dbReference type="InterPro" id="IPR051459">
    <property type="entry name" value="Cytochrome_c-type_DH"/>
</dbReference>
<evidence type="ECO:0000256" key="10">
    <source>
        <dbReference type="SAM" id="MobiDB-lite"/>
    </source>
</evidence>
<keyword evidence="5" id="KW-0732">Signal</keyword>
<reference evidence="12 13" key="1">
    <citation type="submission" date="2017-05" db="EMBL/GenBank/DDBJ databases">
        <authorList>
            <person name="Varghese N."/>
            <person name="Submissions S."/>
        </authorList>
    </citation>
    <scope>NUCLEOTIDE SEQUENCE [LARGE SCALE GENOMIC DNA]</scope>
    <source>
        <strain evidence="12 13">DSM 26001</strain>
    </source>
</reference>
<comment type="caution">
    <text evidence="12">The sequence shown here is derived from an EMBL/GenBank/DDBJ whole genome shotgun (WGS) entry which is preliminary data.</text>
</comment>
<dbReference type="RefSeq" id="WP_283442770.1">
    <property type="nucleotide sequence ID" value="NZ_FXUL01000009.1"/>
</dbReference>
<keyword evidence="6" id="KW-0677">Repeat</keyword>
<proteinExistence type="predicted"/>
<dbReference type="InterPro" id="IPR014353">
    <property type="entry name" value="Membr-bd_ADH_cyt_c"/>
</dbReference>
<dbReference type="PIRSF" id="PIRSF000018">
    <property type="entry name" value="Mb_ADH_cyt_c"/>
    <property type="match status" value="1"/>
</dbReference>
<evidence type="ECO:0000256" key="4">
    <source>
        <dbReference type="ARBA" id="ARBA00022723"/>
    </source>
</evidence>
<evidence type="ECO:0000259" key="11">
    <source>
        <dbReference type="PROSITE" id="PS51007"/>
    </source>
</evidence>
<gene>
    <name evidence="12" type="ORF">SAMN06295970_10994</name>
</gene>
<evidence type="ECO:0000313" key="12">
    <source>
        <dbReference type="EMBL" id="SMP63543.1"/>
    </source>
</evidence>
<name>A0ABY1Q904_9BURK</name>
<dbReference type="SUPFAM" id="SSF46626">
    <property type="entry name" value="Cytochrome c"/>
    <property type="match status" value="3"/>
</dbReference>
<keyword evidence="4 9" id="KW-0479">Metal-binding</keyword>
<feature type="domain" description="Cytochrome c" evidence="11">
    <location>
        <begin position="339"/>
        <end position="426"/>
    </location>
</feature>
<dbReference type="InterPro" id="IPR036909">
    <property type="entry name" value="Cyt_c-like_dom_sf"/>
</dbReference>
<dbReference type="Pfam" id="PF00034">
    <property type="entry name" value="Cytochrom_C"/>
    <property type="match status" value="1"/>
</dbReference>
<feature type="compositionally biased region" description="Low complexity" evidence="10">
    <location>
        <begin position="317"/>
        <end position="333"/>
    </location>
</feature>
<dbReference type="InterPro" id="IPR009056">
    <property type="entry name" value="Cyt_c-like_dom"/>
</dbReference>
<keyword evidence="8" id="KW-0472">Membrane</keyword>
<protein>
    <submittedName>
        <fullName evidence="12">Cytochrome c, mono-and diheme variants</fullName>
    </submittedName>
</protein>
<keyword evidence="3 9" id="KW-0349">Heme</keyword>
<evidence type="ECO:0000256" key="8">
    <source>
        <dbReference type="ARBA" id="ARBA00023136"/>
    </source>
</evidence>
<feature type="compositionally biased region" description="Basic and acidic residues" evidence="10">
    <location>
        <begin position="298"/>
        <end position="309"/>
    </location>
</feature>
<evidence type="ECO:0000256" key="6">
    <source>
        <dbReference type="ARBA" id="ARBA00022737"/>
    </source>
</evidence>
<dbReference type="PANTHER" id="PTHR35008">
    <property type="entry name" value="BLL4482 PROTEIN-RELATED"/>
    <property type="match status" value="1"/>
</dbReference>
<comment type="subcellular location">
    <subcellularLocation>
        <location evidence="1">Cell membrane</location>
    </subcellularLocation>
</comment>
<feature type="domain" description="Cytochrome c" evidence="11">
    <location>
        <begin position="187"/>
        <end position="294"/>
    </location>
</feature>
<evidence type="ECO:0000256" key="9">
    <source>
        <dbReference type="PROSITE-ProRule" id="PRU00433"/>
    </source>
</evidence>
<dbReference type="Pfam" id="PF13442">
    <property type="entry name" value="Cytochrome_CBB3"/>
    <property type="match status" value="1"/>
</dbReference>
<keyword evidence="7 9" id="KW-0408">Iron</keyword>
<feature type="region of interest" description="Disordered" evidence="10">
    <location>
        <begin position="298"/>
        <end position="333"/>
    </location>
</feature>
<evidence type="ECO:0000256" key="7">
    <source>
        <dbReference type="ARBA" id="ARBA00023004"/>
    </source>
</evidence>
<evidence type="ECO:0000256" key="5">
    <source>
        <dbReference type="ARBA" id="ARBA00022729"/>
    </source>
</evidence>
<evidence type="ECO:0000313" key="13">
    <source>
        <dbReference type="Proteomes" id="UP001158049"/>
    </source>
</evidence>
<keyword evidence="13" id="KW-1185">Reference proteome</keyword>
<feature type="domain" description="Cytochrome c" evidence="11">
    <location>
        <begin position="30"/>
        <end position="145"/>
    </location>
</feature>
<dbReference type="PANTHER" id="PTHR35008:SF8">
    <property type="entry name" value="ALCOHOL DEHYDROGENASE CYTOCHROME C SUBUNIT"/>
    <property type="match status" value="1"/>
</dbReference>
<organism evidence="12 13">
    <name type="scientific">Noviherbaspirillum suwonense</name>
    <dbReference type="NCBI Taxonomy" id="1224511"/>
    <lineage>
        <taxon>Bacteria</taxon>
        <taxon>Pseudomonadati</taxon>
        <taxon>Pseudomonadota</taxon>
        <taxon>Betaproteobacteria</taxon>
        <taxon>Burkholderiales</taxon>
        <taxon>Oxalobacteraceae</taxon>
        <taxon>Noviherbaspirillum</taxon>
    </lineage>
</organism>